<sequence length="292" mass="33397">SEVLRDEIYLLAHKASETGTTFVRHEVYEDMVHAFQMFNFLESSVKAMNSVGDFVRTVIPIHQKVTSRPQASHREYTPFVLRLPPTIRQQNAEWSFTSSFEQLLIPRSQISVGHEKPACTEYDESPVLRTSISSIMGYPQFTPIPLKTSIETTNFAFHNPNLLLSQQREYSSPQNPSTPPPRFTHIQNQTHISLNSRRHHRIESQRSQPTINPPRSSHCSVLKQLYLDYNDHPAVNTNFIKINDTTDEFINSDVNCDYNIEYDSELDGEENDDGGSVHSVDVSVYTGSYFGE</sequence>
<accession>A0A9N9I7X3</accession>
<gene>
    <name evidence="1" type="ORF">AMORRO_LOCUS13477</name>
</gene>
<organism evidence="1 2">
    <name type="scientific">Acaulospora morrowiae</name>
    <dbReference type="NCBI Taxonomy" id="94023"/>
    <lineage>
        <taxon>Eukaryota</taxon>
        <taxon>Fungi</taxon>
        <taxon>Fungi incertae sedis</taxon>
        <taxon>Mucoromycota</taxon>
        <taxon>Glomeromycotina</taxon>
        <taxon>Glomeromycetes</taxon>
        <taxon>Diversisporales</taxon>
        <taxon>Acaulosporaceae</taxon>
        <taxon>Acaulospora</taxon>
    </lineage>
</organism>
<feature type="non-terminal residue" evidence="1">
    <location>
        <position position="1"/>
    </location>
</feature>
<keyword evidence="2" id="KW-1185">Reference proteome</keyword>
<comment type="caution">
    <text evidence="1">The sequence shown here is derived from an EMBL/GenBank/DDBJ whole genome shotgun (WGS) entry which is preliminary data.</text>
</comment>
<dbReference type="AlphaFoldDB" id="A0A9N9I7X3"/>
<dbReference type="Proteomes" id="UP000789342">
    <property type="component" value="Unassembled WGS sequence"/>
</dbReference>
<dbReference type="InterPro" id="IPR029058">
    <property type="entry name" value="AB_hydrolase_fold"/>
</dbReference>
<evidence type="ECO:0000313" key="2">
    <source>
        <dbReference type="Proteomes" id="UP000789342"/>
    </source>
</evidence>
<dbReference type="EMBL" id="CAJVPV010023259">
    <property type="protein sequence ID" value="CAG8723256.1"/>
    <property type="molecule type" value="Genomic_DNA"/>
</dbReference>
<proteinExistence type="predicted"/>
<protein>
    <submittedName>
        <fullName evidence="1">16723_t:CDS:1</fullName>
    </submittedName>
</protein>
<name>A0A9N9I7X3_9GLOM</name>
<dbReference type="OrthoDB" id="408631at2759"/>
<evidence type="ECO:0000313" key="1">
    <source>
        <dbReference type="EMBL" id="CAG8723256.1"/>
    </source>
</evidence>
<dbReference type="Gene3D" id="3.40.50.1820">
    <property type="entry name" value="alpha/beta hydrolase"/>
    <property type="match status" value="1"/>
</dbReference>
<reference evidence="1" key="1">
    <citation type="submission" date="2021-06" db="EMBL/GenBank/DDBJ databases">
        <authorList>
            <person name="Kallberg Y."/>
            <person name="Tangrot J."/>
            <person name="Rosling A."/>
        </authorList>
    </citation>
    <scope>NUCLEOTIDE SEQUENCE</scope>
    <source>
        <strain evidence="1">CL551</strain>
    </source>
</reference>